<comment type="caution">
    <text evidence="3">The sequence shown here is derived from an EMBL/GenBank/DDBJ whole genome shotgun (WGS) entry which is preliminary data.</text>
</comment>
<dbReference type="Gene3D" id="2.30.30.140">
    <property type="match status" value="1"/>
</dbReference>
<dbReference type="Proteomes" id="UP000735302">
    <property type="component" value="Unassembled WGS sequence"/>
</dbReference>
<dbReference type="InterPro" id="IPR037321">
    <property type="entry name" value="KIN17-like"/>
</dbReference>
<dbReference type="Pfam" id="PF18131">
    <property type="entry name" value="KN17_SH3"/>
    <property type="match status" value="1"/>
</dbReference>
<keyword evidence="4" id="KW-1185">Reference proteome</keyword>
<proteinExistence type="predicted"/>
<evidence type="ECO:0000313" key="3">
    <source>
        <dbReference type="EMBL" id="GFN73739.1"/>
    </source>
</evidence>
<dbReference type="GO" id="GO:0005634">
    <property type="term" value="C:nucleus"/>
    <property type="evidence" value="ECO:0007669"/>
    <property type="project" value="TreeGrafter"/>
</dbReference>
<dbReference type="PANTHER" id="PTHR12805">
    <property type="entry name" value="KIN17 KIN, ANTIGENIC DETERMINANT OF RECA PROTEIN HOMOLOG"/>
    <property type="match status" value="1"/>
</dbReference>
<dbReference type="AlphaFoldDB" id="A0AAV3XRV0"/>
<dbReference type="GO" id="GO:0006974">
    <property type="term" value="P:DNA damage response"/>
    <property type="evidence" value="ECO:0007669"/>
    <property type="project" value="TreeGrafter"/>
</dbReference>
<dbReference type="InterPro" id="IPR041330">
    <property type="entry name" value="KN17_SH3"/>
</dbReference>
<reference evidence="3 4" key="1">
    <citation type="journal article" date="2021" name="Elife">
        <title>Chloroplast acquisition without the gene transfer in kleptoplastic sea slugs, Plakobranchus ocellatus.</title>
        <authorList>
            <person name="Maeda T."/>
            <person name="Takahashi S."/>
            <person name="Yoshida T."/>
            <person name="Shimamura S."/>
            <person name="Takaki Y."/>
            <person name="Nagai Y."/>
            <person name="Toyoda A."/>
            <person name="Suzuki Y."/>
            <person name="Arimoto A."/>
            <person name="Ishii H."/>
            <person name="Satoh N."/>
            <person name="Nishiyama T."/>
            <person name="Hasebe M."/>
            <person name="Maruyama T."/>
            <person name="Minagawa J."/>
            <person name="Obokata J."/>
            <person name="Shigenobu S."/>
        </authorList>
    </citation>
    <scope>NUCLEOTIDE SEQUENCE [LARGE SCALE GENOMIC DNA]</scope>
</reference>
<protein>
    <submittedName>
        <fullName evidence="3">DNA/RNA-binding protein kin17</fullName>
    </submittedName>
</protein>
<evidence type="ECO:0000256" key="1">
    <source>
        <dbReference type="SAM" id="Coils"/>
    </source>
</evidence>
<sequence length="300" mass="34259">MAANESIKRKFKNSTCCPGFTSNMSENLKKASNDDKALYHKDLDRGDIFKVNELIAKFFPKNNLEQLDLKENQQEKCACTSSTRSTTEASTFRAKWPLARKRICIPYSASHRSAKRRIQARKLLNQLSRENDIMSEESQQNPNDSLVKEKSSLEELKMELEELRETENRRSNWLCPGIIVTVVSRRLGRKFLGKMADVLEVKQEYTALIRFHHDNSVLYADQNHLQTFISDDPLNHRVIIVNGAYRGCTGILQERSNNAKIIGDNATFRIKINKGVFNGRLLDLQANDVASVARETSALH</sequence>
<evidence type="ECO:0000259" key="2">
    <source>
        <dbReference type="Pfam" id="PF18131"/>
    </source>
</evidence>
<dbReference type="GO" id="GO:0003690">
    <property type="term" value="F:double-stranded DNA binding"/>
    <property type="evidence" value="ECO:0007669"/>
    <property type="project" value="TreeGrafter"/>
</dbReference>
<gene>
    <name evidence="3" type="ORF">PoB_000024500</name>
</gene>
<dbReference type="EMBL" id="BLXT01000029">
    <property type="protein sequence ID" value="GFN73739.1"/>
    <property type="molecule type" value="Genomic_DNA"/>
</dbReference>
<dbReference type="GO" id="GO:0006260">
    <property type="term" value="P:DNA replication"/>
    <property type="evidence" value="ECO:0007669"/>
    <property type="project" value="TreeGrafter"/>
</dbReference>
<feature type="domain" description="KN17 SH3-like" evidence="2">
    <location>
        <begin position="170"/>
        <end position="219"/>
    </location>
</feature>
<accession>A0AAV3XRV0</accession>
<dbReference type="PANTHER" id="PTHR12805:SF0">
    <property type="entry name" value="DNA_RNA-BINDING PROTEIN KIN17"/>
    <property type="match status" value="1"/>
</dbReference>
<feature type="coiled-coil region" evidence="1">
    <location>
        <begin position="117"/>
        <end position="170"/>
    </location>
</feature>
<keyword evidence="1" id="KW-0175">Coiled coil</keyword>
<name>A0AAV3XRV0_9GAST</name>
<evidence type="ECO:0000313" key="4">
    <source>
        <dbReference type="Proteomes" id="UP000735302"/>
    </source>
</evidence>
<organism evidence="3 4">
    <name type="scientific">Plakobranchus ocellatus</name>
    <dbReference type="NCBI Taxonomy" id="259542"/>
    <lineage>
        <taxon>Eukaryota</taxon>
        <taxon>Metazoa</taxon>
        <taxon>Spiralia</taxon>
        <taxon>Lophotrochozoa</taxon>
        <taxon>Mollusca</taxon>
        <taxon>Gastropoda</taxon>
        <taxon>Heterobranchia</taxon>
        <taxon>Euthyneura</taxon>
        <taxon>Panpulmonata</taxon>
        <taxon>Sacoglossa</taxon>
        <taxon>Placobranchoidea</taxon>
        <taxon>Plakobranchidae</taxon>
        <taxon>Plakobranchus</taxon>
    </lineage>
</organism>